<reference evidence="1 2" key="1">
    <citation type="submission" date="2020-10" db="EMBL/GenBank/DDBJ databases">
        <authorList>
            <person name="Castelo-Branco R."/>
            <person name="Eusebio N."/>
            <person name="Adriana R."/>
            <person name="Vieira A."/>
            <person name="Brugerolle De Fraissinette N."/>
            <person name="Rezende De Castro R."/>
            <person name="Schneider M.P."/>
            <person name="Vasconcelos V."/>
            <person name="Leao P.N."/>
        </authorList>
    </citation>
    <scope>NUCLEOTIDE SEQUENCE [LARGE SCALE GENOMIC DNA]</scope>
    <source>
        <strain evidence="1 2">LEGE 06123</strain>
    </source>
</reference>
<dbReference type="Proteomes" id="UP000651156">
    <property type="component" value="Unassembled WGS sequence"/>
</dbReference>
<comment type="caution">
    <text evidence="1">The sequence shown here is derived from an EMBL/GenBank/DDBJ whole genome shotgun (WGS) entry which is preliminary data.</text>
</comment>
<accession>A0ABR9UYI1</accession>
<dbReference type="EMBL" id="JADEWN010000089">
    <property type="protein sequence ID" value="MBE9193341.1"/>
    <property type="molecule type" value="Genomic_DNA"/>
</dbReference>
<protein>
    <submittedName>
        <fullName evidence="1">IS630 family transposase</fullName>
    </submittedName>
</protein>
<sequence>IEHWWFTLKNWMRQRWDEFDNFRDCVDAAFKECPNVYA</sequence>
<keyword evidence="2" id="KW-1185">Reference proteome</keyword>
<name>A0ABR9UYI1_9CHRO</name>
<gene>
    <name evidence="1" type="ORF">IQ230_23960</name>
</gene>
<feature type="non-terminal residue" evidence="1">
    <location>
        <position position="1"/>
    </location>
</feature>
<evidence type="ECO:0000313" key="1">
    <source>
        <dbReference type="EMBL" id="MBE9193341.1"/>
    </source>
</evidence>
<organism evidence="1 2">
    <name type="scientific">Gloeocapsopsis crepidinum LEGE 06123</name>
    <dbReference type="NCBI Taxonomy" id="588587"/>
    <lineage>
        <taxon>Bacteria</taxon>
        <taxon>Bacillati</taxon>
        <taxon>Cyanobacteriota</taxon>
        <taxon>Cyanophyceae</taxon>
        <taxon>Oscillatoriophycideae</taxon>
        <taxon>Chroococcales</taxon>
        <taxon>Chroococcaceae</taxon>
        <taxon>Gloeocapsopsis</taxon>
    </lineage>
</organism>
<evidence type="ECO:0000313" key="2">
    <source>
        <dbReference type="Proteomes" id="UP000651156"/>
    </source>
</evidence>
<proteinExistence type="predicted"/>